<dbReference type="EMBL" id="LC043076">
    <property type="protein sequence ID" value="BAQ18883.1"/>
    <property type="molecule type" value="Genomic_DNA"/>
</dbReference>
<reference evidence="12" key="1">
    <citation type="submission" date="2015-04" db="EMBL/GenBank/DDBJ databases">
        <title>Formation of a single polar flagellum by lateral and polar bacterial flagellar gene sets.</title>
        <authorList>
            <person name="Maruyama Y."/>
            <person name="Kobayashi M."/>
            <person name="Murata K."/>
            <person name="Hashimoto W."/>
        </authorList>
    </citation>
    <scope>NUCLEOTIDE SEQUENCE</scope>
    <source>
        <strain evidence="12">A1</strain>
    </source>
</reference>
<dbReference type="NCBIfam" id="TIGR02473">
    <property type="entry name" value="flagell_FliJ"/>
    <property type="match status" value="1"/>
</dbReference>
<dbReference type="InterPro" id="IPR018006">
    <property type="entry name" value="Flag_FliJ_proteobac"/>
</dbReference>
<dbReference type="PANTHER" id="PTHR38786">
    <property type="entry name" value="FLAGELLAR FLIJ PROTEIN"/>
    <property type="match status" value="1"/>
</dbReference>
<proteinExistence type="inferred from homology"/>
<dbReference type="GO" id="GO:0071973">
    <property type="term" value="P:bacterial-type flagellum-dependent cell motility"/>
    <property type="evidence" value="ECO:0007669"/>
    <property type="project" value="InterPro"/>
</dbReference>
<dbReference type="PANTHER" id="PTHR38786:SF1">
    <property type="entry name" value="FLAGELLAR FLIJ PROTEIN"/>
    <property type="match status" value="1"/>
</dbReference>
<dbReference type="Pfam" id="PF02050">
    <property type="entry name" value="FliJ"/>
    <property type="match status" value="1"/>
</dbReference>
<keyword evidence="9" id="KW-0472">Membrane</keyword>
<keyword evidence="12" id="KW-0282">Flagellum</keyword>
<feature type="region of interest" description="Disordered" evidence="11">
    <location>
        <begin position="121"/>
        <end position="148"/>
    </location>
</feature>
<keyword evidence="4" id="KW-0813">Transport</keyword>
<gene>
    <name evidence="12" type="primary">fliJ</name>
</gene>
<dbReference type="InterPro" id="IPR053716">
    <property type="entry name" value="Flag_assembly_chemotaxis_eff"/>
</dbReference>
<evidence type="ECO:0000256" key="2">
    <source>
        <dbReference type="ARBA" id="ARBA00010004"/>
    </source>
</evidence>
<evidence type="ECO:0000256" key="4">
    <source>
        <dbReference type="ARBA" id="ARBA00022448"/>
    </source>
</evidence>
<evidence type="ECO:0000256" key="3">
    <source>
        <dbReference type="ARBA" id="ARBA00020392"/>
    </source>
</evidence>
<evidence type="ECO:0000256" key="1">
    <source>
        <dbReference type="ARBA" id="ARBA00004413"/>
    </source>
</evidence>
<evidence type="ECO:0000256" key="10">
    <source>
        <dbReference type="ARBA" id="ARBA00023225"/>
    </source>
</evidence>
<evidence type="ECO:0000256" key="11">
    <source>
        <dbReference type="SAM" id="MobiDB-lite"/>
    </source>
</evidence>
<dbReference type="GO" id="GO:0003774">
    <property type="term" value="F:cytoskeletal motor activity"/>
    <property type="evidence" value="ECO:0007669"/>
    <property type="project" value="InterPro"/>
</dbReference>
<evidence type="ECO:0000256" key="9">
    <source>
        <dbReference type="ARBA" id="ARBA00023136"/>
    </source>
</evidence>
<dbReference type="AlphaFoldDB" id="A0A0A8K7J6"/>
<dbReference type="GO" id="GO:0005886">
    <property type="term" value="C:plasma membrane"/>
    <property type="evidence" value="ECO:0007669"/>
    <property type="project" value="UniProtKB-SubCell"/>
</dbReference>
<keyword evidence="10" id="KW-1006">Bacterial flagellum protein export</keyword>
<feature type="compositionally biased region" description="Basic and acidic residues" evidence="11">
    <location>
        <begin position="130"/>
        <end position="148"/>
    </location>
</feature>
<keyword evidence="5" id="KW-1003">Cell membrane</keyword>
<dbReference type="GO" id="GO:0009288">
    <property type="term" value="C:bacterial-type flagellum"/>
    <property type="evidence" value="ECO:0007669"/>
    <property type="project" value="InterPro"/>
</dbReference>
<evidence type="ECO:0000256" key="7">
    <source>
        <dbReference type="ARBA" id="ARBA00022795"/>
    </source>
</evidence>
<dbReference type="InterPro" id="IPR052570">
    <property type="entry name" value="FliJ"/>
</dbReference>
<protein>
    <recommendedName>
        <fullName evidence="3">Flagellar FliJ protein</fullName>
    </recommendedName>
</protein>
<dbReference type="InterPro" id="IPR012823">
    <property type="entry name" value="Flagell_FliJ"/>
</dbReference>
<evidence type="ECO:0000256" key="8">
    <source>
        <dbReference type="ARBA" id="ARBA00022927"/>
    </source>
</evidence>
<dbReference type="PIRSF" id="PIRSF019404">
    <property type="entry name" value="FliJ"/>
    <property type="match status" value="1"/>
</dbReference>
<comment type="similarity">
    <text evidence="2">Belongs to the FliJ family.</text>
</comment>
<accession>A0A0A8K7J6</accession>
<keyword evidence="12" id="KW-0966">Cell projection</keyword>
<keyword evidence="6" id="KW-0145">Chemotaxis</keyword>
<dbReference type="GO" id="GO:0015031">
    <property type="term" value="P:protein transport"/>
    <property type="evidence" value="ECO:0007669"/>
    <property type="project" value="UniProtKB-KW"/>
</dbReference>
<keyword evidence="12" id="KW-0969">Cilium</keyword>
<dbReference type="GO" id="GO:0044781">
    <property type="term" value="P:bacterial-type flagellum organization"/>
    <property type="evidence" value="ECO:0007669"/>
    <property type="project" value="UniProtKB-KW"/>
</dbReference>
<dbReference type="PRINTS" id="PR01004">
    <property type="entry name" value="FLGFLIJ"/>
</dbReference>
<keyword evidence="7" id="KW-1005">Bacterial flagellum biogenesis</keyword>
<comment type="subcellular location">
    <subcellularLocation>
        <location evidence="1">Cell membrane</location>
        <topology evidence="1">Peripheral membrane protein</topology>
        <orientation evidence="1">Cytoplasmic side</orientation>
    </subcellularLocation>
</comment>
<organism evidence="12">
    <name type="scientific">Sphingomonas sp. A1</name>
    <dbReference type="NCBI Taxonomy" id="90322"/>
    <lineage>
        <taxon>Bacteria</taxon>
        <taxon>Pseudomonadati</taxon>
        <taxon>Pseudomonadota</taxon>
        <taxon>Alphaproteobacteria</taxon>
        <taxon>Sphingomonadales</taxon>
        <taxon>Sphingomonadaceae</taxon>
        <taxon>Sphingomonas</taxon>
    </lineage>
</organism>
<dbReference type="GO" id="GO:0006935">
    <property type="term" value="P:chemotaxis"/>
    <property type="evidence" value="ECO:0007669"/>
    <property type="project" value="UniProtKB-KW"/>
</dbReference>
<evidence type="ECO:0000256" key="5">
    <source>
        <dbReference type="ARBA" id="ARBA00022475"/>
    </source>
</evidence>
<keyword evidence="8" id="KW-0653">Protein transport</keyword>
<sequence>MTAKQTPLQMLTELAHTRVDEATRRLGELLATEQASADRLQMLVQYRAEYRQRFLDNARDGIGPDAWRNYSVFLGKLDDAIAQQQLMVDRSRQMTAQGQEKWMAERNRMKAFDTLAARDEAREAAAVARQEQRQNDEHSSNKFSRQGD</sequence>
<evidence type="ECO:0000313" key="12">
    <source>
        <dbReference type="EMBL" id="BAQ18883.1"/>
    </source>
</evidence>
<evidence type="ECO:0000256" key="6">
    <source>
        <dbReference type="ARBA" id="ARBA00022500"/>
    </source>
</evidence>
<name>A0A0A8K7J6_9SPHN</name>
<dbReference type="Gene3D" id="1.10.287.1700">
    <property type="match status" value="1"/>
</dbReference>